<dbReference type="Proteomes" id="UP000717585">
    <property type="component" value="Unassembled WGS sequence"/>
</dbReference>
<reference evidence="2" key="1">
    <citation type="submission" date="2021-05" db="EMBL/GenBank/DDBJ databases">
        <title>A free-living protist that lacks canonical eukaryotic 1 DNA replication and segregation systems.</title>
        <authorList>
            <person name="Salas-Leiva D.E."/>
            <person name="Tromer E.C."/>
            <person name="Curtis B.A."/>
            <person name="Jerlstrom-Hultqvist J."/>
            <person name="Kolisko M."/>
            <person name="Yi Z."/>
            <person name="Salas-Leiva J.S."/>
            <person name="Gallot-Lavallee L."/>
            <person name="Kops G.J.P.L."/>
            <person name="Archibald J.M."/>
            <person name="Simpson A.G.B."/>
            <person name="Roger A.J."/>
        </authorList>
    </citation>
    <scope>NUCLEOTIDE SEQUENCE</scope>
    <source>
        <strain evidence="2">BICM</strain>
    </source>
</reference>
<comment type="caution">
    <text evidence="2">The sequence shown here is derived from an EMBL/GenBank/DDBJ whole genome shotgun (WGS) entry which is preliminary data.</text>
</comment>
<feature type="compositionally biased region" description="Polar residues" evidence="1">
    <location>
        <begin position="80"/>
        <end position="92"/>
    </location>
</feature>
<feature type="compositionally biased region" description="Acidic residues" evidence="1">
    <location>
        <begin position="466"/>
        <end position="477"/>
    </location>
</feature>
<feature type="compositionally biased region" description="Pro residues" evidence="1">
    <location>
        <begin position="347"/>
        <end position="371"/>
    </location>
</feature>
<feature type="compositionally biased region" description="Acidic residues" evidence="1">
    <location>
        <begin position="520"/>
        <end position="536"/>
    </location>
</feature>
<evidence type="ECO:0000313" key="2">
    <source>
        <dbReference type="EMBL" id="KAG9393115.1"/>
    </source>
</evidence>
<feature type="compositionally biased region" description="Basic and acidic residues" evidence="1">
    <location>
        <begin position="1"/>
        <end position="21"/>
    </location>
</feature>
<sequence length="630" mass="69535">MMNARERRRLEREQQRERQRNDLQLQNSRGHSSFASPSPYSGSDMRSSPTRSAQFQGGDEDYAVFTEDPRVKYGMPPATGQFSYSPERQLTPQAPAAKPVPEYSPLPQPEDQEVRRAKILAQRRILEEQMAEKKRVQQEEKRLRLEEEAREERRIQRQIEEEAEQKRRDDAQRDRRRPMSPDTATEPVGAPSPLPQESRMAARPQSDFPSARGAHKDPPASTEIPRPARTHGARKYRLKGQRDDELETSESSDFVEHRPRRHRASGRGEGEGGNELMAMMMKTMMAMQQQEAKRQEAAQTEVIGKMLAQMSELQALLVDRERQRVESAPPNSQTPAVERRMRSPRSSPSPRPPQRTQAPPTPVEAPAPPRAPVARPGTSARLLRNAQHVLARAREKYGDRPAVEAVADSVAAYEAEFAAGASDEEAGFDLAMESDDDFTAIPGQASEDDSLGPSTIPTTPPRSGDDGDPGLETSDDFDEIGLVEQDEETSAEEADAGIVESEATAAEVTAIEPANPTEELVAEPETPPEVDEFPDDFEETGQLNFTIPSGMEPGQLDDFAGIDGEAEAEAMRRKAVERADALAAVDEALSGDNTAAAVEAYMTKKEQDVSMTAAAGKGGLLIEDGYEFLT</sequence>
<feature type="region of interest" description="Disordered" evidence="1">
    <location>
        <begin position="129"/>
        <end position="273"/>
    </location>
</feature>
<feature type="region of interest" description="Disordered" evidence="1">
    <location>
        <begin position="320"/>
        <end position="387"/>
    </location>
</feature>
<feature type="region of interest" description="Disordered" evidence="1">
    <location>
        <begin position="432"/>
        <end position="477"/>
    </location>
</feature>
<dbReference type="EMBL" id="JAHDYR010000025">
    <property type="protein sequence ID" value="KAG9393115.1"/>
    <property type="molecule type" value="Genomic_DNA"/>
</dbReference>
<feature type="compositionally biased region" description="Low complexity" evidence="1">
    <location>
        <begin position="22"/>
        <end position="43"/>
    </location>
</feature>
<name>A0A8J6E9C0_9EUKA</name>
<evidence type="ECO:0000256" key="1">
    <source>
        <dbReference type="SAM" id="MobiDB-lite"/>
    </source>
</evidence>
<feature type="compositionally biased region" description="Polar residues" evidence="1">
    <location>
        <begin position="44"/>
        <end position="55"/>
    </location>
</feature>
<keyword evidence="3" id="KW-1185">Reference proteome</keyword>
<organism evidence="2 3">
    <name type="scientific">Carpediemonas membranifera</name>
    <dbReference type="NCBI Taxonomy" id="201153"/>
    <lineage>
        <taxon>Eukaryota</taxon>
        <taxon>Metamonada</taxon>
        <taxon>Carpediemonas-like organisms</taxon>
        <taxon>Carpediemonas</taxon>
    </lineage>
</organism>
<feature type="compositionally biased region" description="Basic residues" evidence="1">
    <location>
        <begin position="228"/>
        <end position="239"/>
    </location>
</feature>
<protein>
    <submittedName>
        <fullName evidence="2">Uncharacterized protein</fullName>
    </submittedName>
</protein>
<proteinExistence type="predicted"/>
<gene>
    <name evidence="2" type="ORF">J8273_3244</name>
</gene>
<feature type="compositionally biased region" description="Basic and acidic residues" evidence="1">
    <location>
        <begin position="129"/>
        <end position="179"/>
    </location>
</feature>
<accession>A0A8J6E9C0</accession>
<dbReference type="AlphaFoldDB" id="A0A8J6E9C0"/>
<feature type="region of interest" description="Disordered" evidence="1">
    <location>
        <begin position="510"/>
        <end position="536"/>
    </location>
</feature>
<feature type="region of interest" description="Disordered" evidence="1">
    <location>
        <begin position="1"/>
        <end position="113"/>
    </location>
</feature>
<evidence type="ECO:0000313" key="3">
    <source>
        <dbReference type="Proteomes" id="UP000717585"/>
    </source>
</evidence>